<evidence type="ECO:0000256" key="4">
    <source>
        <dbReference type="ARBA" id="ARBA00022574"/>
    </source>
</evidence>
<keyword evidence="8" id="KW-0539">Nucleus</keyword>
<accession>A0A8S2G1M5</accession>
<reference evidence="14" key="1">
    <citation type="submission" date="2021-02" db="EMBL/GenBank/DDBJ databases">
        <authorList>
            <person name="Nowell W R."/>
        </authorList>
    </citation>
    <scope>NUCLEOTIDE SEQUENCE</scope>
</reference>
<evidence type="ECO:0000256" key="7">
    <source>
        <dbReference type="ARBA" id="ARBA00023187"/>
    </source>
</evidence>
<dbReference type="GO" id="GO:0000398">
    <property type="term" value="P:mRNA splicing, via spliceosome"/>
    <property type="evidence" value="ECO:0007669"/>
    <property type="project" value="InterPro"/>
</dbReference>
<dbReference type="Proteomes" id="UP000677228">
    <property type="component" value="Unassembled WGS sequence"/>
</dbReference>
<dbReference type="PROSITE" id="PS50294">
    <property type="entry name" value="WD_REPEATS_REGION"/>
    <property type="match status" value="2"/>
</dbReference>
<name>A0A8S2G1M5_9BILA</name>
<dbReference type="SUPFAM" id="SSF50978">
    <property type="entry name" value="WD40 repeat-like"/>
    <property type="match status" value="1"/>
</dbReference>
<evidence type="ECO:0000313" key="15">
    <source>
        <dbReference type="EMBL" id="CAF4409611.1"/>
    </source>
</evidence>
<dbReference type="Proteomes" id="UP000682733">
    <property type="component" value="Unassembled WGS sequence"/>
</dbReference>
<organism evidence="14 16">
    <name type="scientific">Didymodactylos carnosus</name>
    <dbReference type="NCBI Taxonomy" id="1234261"/>
    <lineage>
        <taxon>Eukaryota</taxon>
        <taxon>Metazoa</taxon>
        <taxon>Spiralia</taxon>
        <taxon>Gnathifera</taxon>
        <taxon>Rotifera</taxon>
        <taxon>Eurotatoria</taxon>
        <taxon>Bdelloidea</taxon>
        <taxon>Philodinida</taxon>
        <taxon>Philodinidae</taxon>
        <taxon>Didymodactylos</taxon>
    </lineage>
</organism>
<evidence type="ECO:0000256" key="6">
    <source>
        <dbReference type="ARBA" id="ARBA00022737"/>
    </source>
</evidence>
<dbReference type="EMBL" id="CAJNOK010050646">
    <property type="protein sequence ID" value="CAF1601206.1"/>
    <property type="molecule type" value="Genomic_DNA"/>
</dbReference>
<dbReference type="InterPro" id="IPR015943">
    <property type="entry name" value="WD40/YVTN_repeat-like_dom_sf"/>
</dbReference>
<evidence type="ECO:0000256" key="8">
    <source>
        <dbReference type="ARBA" id="ARBA00023242"/>
    </source>
</evidence>
<dbReference type="InterPro" id="IPR001680">
    <property type="entry name" value="WD40_rpt"/>
</dbReference>
<proteinExistence type="inferred from homology"/>
<gene>
    <name evidence="14" type="ORF">OVA965_LOCUS42102</name>
    <name evidence="15" type="ORF">TMI583_LOCUS43906</name>
</gene>
<feature type="repeat" description="WD" evidence="13">
    <location>
        <begin position="13"/>
        <end position="54"/>
    </location>
</feature>
<dbReference type="Pfam" id="PF00400">
    <property type="entry name" value="WD40"/>
    <property type="match status" value="3"/>
</dbReference>
<dbReference type="GO" id="GO:0005737">
    <property type="term" value="C:cytoplasm"/>
    <property type="evidence" value="ECO:0007669"/>
    <property type="project" value="UniProtKB-SubCell"/>
</dbReference>
<dbReference type="AlphaFoldDB" id="A0A8S2G1M5"/>
<evidence type="ECO:0000256" key="10">
    <source>
        <dbReference type="ARBA" id="ARBA00026184"/>
    </source>
</evidence>
<evidence type="ECO:0000256" key="3">
    <source>
        <dbReference type="ARBA" id="ARBA00022490"/>
    </source>
</evidence>
<comment type="similarity">
    <text evidence="9">Belongs to the WD repeat SMU1 family.</text>
</comment>
<dbReference type="FunFam" id="2.130.10.10:FF:000082">
    <property type="entry name" value="WD40 repeat-containing protein SMU1"/>
    <property type="match status" value="1"/>
</dbReference>
<protein>
    <recommendedName>
        <fullName evidence="10">WD40 repeat-containing protein SMU1</fullName>
    </recommendedName>
    <alternativeName>
        <fullName evidence="11">Smu-1 suppressor of mec-8 and unc-52 protein homolog</fullName>
    </alternativeName>
</protein>
<keyword evidence="6" id="KW-0677">Repeat</keyword>
<evidence type="ECO:0000256" key="12">
    <source>
        <dbReference type="ARBA" id="ARBA00046364"/>
    </source>
</evidence>
<sequence>IHGLKSGKVIKEFRGHASFVNDAAFIADGHSVISASSDGTVKIFNIKTAECISTFKSFGGTSDISVNSIHLLSKNNDQFVVCNRSNTVVIMNMQGQIVRSFSSGKKENGDFVCCAVSPRGEWIYCCGEDMVLYCFSVQSGKLEKVLSVHDKDVIGVCHHPHQNLIGTYSEDGTLKLWKP</sequence>
<dbReference type="PROSITE" id="PS50082">
    <property type="entry name" value="WD_REPEATS_2"/>
    <property type="match status" value="2"/>
</dbReference>
<evidence type="ECO:0000256" key="11">
    <source>
        <dbReference type="ARBA" id="ARBA00031988"/>
    </source>
</evidence>
<evidence type="ECO:0000256" key="9">
    <source>
        <dbReference type="ARBA" id="ARBA00025801"/>
    </source>
</evidence>
<comment type="subunit">
    <text evidence="12">Component of the spliceosome B complex. Interacts with IK.</text>
</comment>
<dbReference type="GO" id="GO:0016607">
    <property type="term" value="C:nuclear speck"/>
    <property type="evidence" value="ECO:0007669"/>
    <property type="project" value="UniProtKB-SubCell"/>
</dbReference>
<comment type="subcellular location">
    <subcellularLocation>
        <location evidence="2">Cytoplasm</location>
    </subcellularLocation>
    <subcellularLocation>
        <location evidence="1">Nucleus speckle</location>
    </subcellularLocation>
</comment>
<evidence type="ECO:0000256" key="5">
    <source>
        <dbReference type="ARBA" id="ARBA00022664"/>
    </source>
</evidence>
<keyword evidence="4 13" id="KW-0853">WD repeat</keyword>
<dbReference type="SMART" id="SM00320">
    <property type="entry name" value="WD40"/>
    <property type="match status" value="4"/>
</dbReference>
<dbReference type="PANTHER" id="PTHR22848">
    <property type="entry name" value="WD40 REPEAT PROTEIN"/>
    <property type="match status" value="1"/>
</dbReference>
<evidence type="ECO:0000256" key="1">
    <source>
        <dbReference type="ARBA" id="ARBA00004324"/>
    </source>
</evidence>
<dbReference type="EMBL" id="CAJOBA010074418">
    <property type="protein sequence ID" value="CAF4409611.1"/>
    <property type="molecule type" value="Genomic_DNA"/>
</dbReference>
<keyword evidence="7" id="KW-0508">mRNA splicing</keyword>
<evidence type="ECO:0000256" key="13">
    <source>
        <dbReference type="PROSITE-ProRule" id="PRU00221"/>
    </source>
</evidence>
<dbReference type="InterPro" id="IPR036322">
    <property type="entry name" value="WD40_repeat_dom_sf"/>
</dbReference>
<evidence type="ECO:0000313" key="14">
    <source>
        <dbReference type="EMBL" id="CAF1601206.1"/>
    </source>
</evidence>
<feature type="repeat" description="WD" evidence="13">
    <location>
        <begin position="146"/>
        <end position="179"/>
    </location>
</feature>
<comment type="caution">
    <text evidence="14">The sequence shown here is derived from an EMBL/GenBank/DDBJ whole genome shotgun (WGS) entry which is preliminary data.</text>
</comment>
<dbReference type="InterPro" id="IPR045184">
    <property type="entry name" value="SMU1"/>
</dbReference>
<feature type="non-terminal residue" evidence="14">
    <location>
        <position position="179"/>
    </location>
</feature>
<dbReference type="Gene3D" id="2.130.10.10">
    <property type="entry name" value="YVTN repeat-like/Quinoprotein amine dehydrogenase"/>
    <property type="match status" value="2"/>
</dbReference>
<evidence type="ECO:0000313" key="16">
    <source>
        <dbReference type="Proteomes" id="UP000677228"/>
    </source>
</evidence>
<keyword evidence="5" id="KW-0507">mRNA processing</keyword>
<evidence type="ECO:0000256" key="2">
    <source>
        <dbReference type="ARBA" id="ARBA00004496"/>
    </source>
</evidence>
<keyword evidence="3" id="KW-0963">Cytoplasm</keyword>